<dbReference type="OrthoDB" id="2386201at2759"/>
<feature type="region of interest" description="Disordered" evidence="1">
    <location>
        <begin position="1"/>
        <end position="66"/>
    </location>
</feature>
<dbReference type="InterPro" id="IPR019021">
    <property type="entry name" value="Mms22"/>
</dbReference>
<evidence type="ECO:0000256" key="1">
    <source>
        <dbReference type="SAM" id="MobiDB-lite"/>
    </source>
</evidence>
<organism evidence="2 3">
    <name type="scientific">Malassezia globosa (strain ATCC MYA-4612 / CBS 7966)</name>
    <name type="common">Dandruff-associated fungus</name>
    <dbReference type="NCBI Taxonomy" id="425265"/>
    <lineage>
        <taxon>Eukaryota</taxon>
        <taxon>Fungi</taxon>
        <taxon>Dikarya</taxon>
        <taxon>Basidiomycota</taxon>
        <taxon>Ustilaginomycotina</taxon>
        <taxon>Malasseziomycetes</taxon>
        <taxon>Malasseziales</taxon>
        <taxon>Malasseziaceae</taxon>
        <taxon>Malassezia</taxon>
    </lineage>
</organism>
<feature type="compositionally biased region" description="Basic and acidic residues" evidence="1">
    <location>
        <begin position="184"/>
        <end position="197"/>
    </location>
</feature>
<keyword evidence="3" id="KW-1185">Reference proteome</keyword>
<accession>A8QB08</accession>
<dbReference type="PANTHER" id="PTHR28122">
    <property type="entry name" value="E3 UBIQUITIN-PROTEIN LIGASE SUBSTRATE RECEPTOR MMS22"/>
    <property type="match status" value="1"/>
</dbReference>
<protein>
    <submittedName>
        <fullName evidence="2">Uncharacterized protein</fullName>
    </submittedName>
</protein>
<dbReference type="Proteomes" id="UP000008837">
    <property type="component" value="Unassembled WGS sequence"/>
</dbReference>
<dbReference type="GeneID" id="5853384"/>
<dbReference type="EMBL" id="AAYY01000015">
    <property type="protein sequence ID" value="EDP41863.1"/>
    <property type="molecule type" value="Genomic_DNA"/>
</dbReference>
<sequence length="1153" mass="129352">MQLVSPVQSNAATSSSTSSSRSLSVHISPAGSESPSSGPDTLPAQSTAALEESDSPTTSSEDSTDYERRFRVLKRMMPAHMARACIDDLRAMRHGDVDHPGVSSERPHHVHASSPVSDLQPGQSRRRIRTTHRDSPPIPLLSDVSAESSDEEATEDHSPSPQPRPRESDLRWWTISKQASPPAREGDAIDRMLSRTETRRRRRLRVPSGELGHGRHARNSAIRHRGFSNRTERIHSIPVSAPAWIQSSVEPASHGQSRVAPSASQQKRPDSGIYVVEQKSRFDGVPTRRGDLTSHVRLPYVPHSQAVCNVAQEIHSSPALSTSTAPRPVPRSTYAPAFLSKTPVATASHHSVPLPVSTVYIPTEWQNAPQEWHDELQELLTWDGVRRIQLDYGIVPPTVGLGFAADTDLARGRLHALLRVSSAAAIQSSTSYRGYEQALDVSMGFDEIARAIIPLTDHLEEHHRSTRDLFYFLGSWFSWQAATRSSIHAGVHAIQEDVAAVPAVVTAVSGAAFNAQAACDALCAWAQDLLHLPHSPEVVLWILWFRVDLFWRAMHVECTSVTEVSIMEAAYPLVLRLLSMGISRVVESYISVEHVRDTAAEMWVCVIHVLQAIDAQAFWDVLEAALNEWLGMSPSSLLVDCERIWYTIFAVCALSHFHASTGMAGYKSDLQAHWLGIQRLMMRMKLRFNEQVEQAAPRALLQRRDAYIHLLIHRCFLLHSRWHWSLEHADHLLTHFFDIFNAHRLADLPSEVDHDFAPFLRRFDMGLLYSEPTGTAYHKFLQLLGQASSALQVGPDAQRRLARLFSRMTPVRVMAFSCTQPPTSFEFAMLFNHYSLVMLFLYFEPQSAVQRLRQIRSFLPFARADRSSQIACIRAVVYAGVLFRHHRLDISPIVAWLVDVFHALRSPMSIRDVSEDEPFGARRAKQAARETTRMMAVLLRSVQHLITHATMHSGGVSHAYPPLGLLHPAWTHELIESGELPMEVANEVLNLIRVYLEARARQLQPVLIDTDDDDEFVDDAAWLTDPGLGALLGEETPQPPLDTQLADQLQTHLSPALFHWLSRGTSNSQHVSRPSHWLPHSEAMPLERLIAHAEDDACLTSLVSVWAACAYVLVYHRRRDWSGYLTLGQESWKRLSDSVRKRDVAVQFVLHTE</sequence>
<feature type="compositionally biased region" description="Low complexity" evidence="1">
    <location>
        <begin position="9"/>
        <end position="39"/>
    </location>
</feature>
<dbReference type="KEGG" id="mgl:MGL_3865"/>
<dbReference type="PANTHER" id="PTHR28122:SF1">
    <property type="entry name" value="E3 UBIQUITIN-PROTEIN LIGASE SUBSTRATE RECEPTOR MMS22"/>
    <property type="match status" value="1"/>
</dbReference>
<evidence type="ECO:0000313" key="3">
    <source>
        <dbReference type="Proteomes" id="UP000008837"/>
    </source>
</evidence>
<feature type="compositionally biased region" description="Polar residues" evidence="1">
    <location>
        <begin position="114"/>
        <end position="123"/>
    </location>
</feature>
<dbReference type="AlphaFoldDB" id="A8QB08"/>
<dbReference type="STRING" id="425265.A8QB08"/>
<dbReference type="GO" id="GO:0000724">
    <property type="term" value="P:double-strand break repair via homologous recombination"/>
    <property type="evidence" value="ECO:0007669"/>
    <property type="project" value="TreeGrafter"/>
</dbReference>
<dbReference type="VEuPathDB" id="FungiDB:MGL_3865"/>
<gene>
    <name evidence="2" type="ORF">MGL_3865</name>
</gene>
<feature type="region of interest" description="Disordered" evidence="1">
    <location>
        <begin position="96"/>
        <end position="219"/>
    </location>
</feature>
<dbReference type="GO" id="GO:0035361">
    <property type="term" value="C:Cul8-RING ubiquitin ligase complex"/>
    <property type="evidence" value="ECO:0007669"/>
    <property type="project" value="TreeGrafter"/>
</dbReference>
<dbReference type="Pfam" id="PF09462">
    <property type="entry name" value="Mus7"/>
    <property type="match status" value="1"/>
</dbReference>
<feature type="region of interest" description="Disordered" evidence="1">
    <location>
        <begin position="248"/>
        <end position="270"/>
    </location>
</feature>
<dbReference type="InParanoid" id="A8QB08"/>
<dbReference type="OMA" id="WTHELIE"/>
<evidence type="ECO:0000313" key="2">
    <source>
        <dbReference type="EMBL" id="EDP41863.1"/>
    </source>
</evidence>
<comment type="caution">
    <text evidence="2">The sequence shown here is derived from an EMBL/GenBank/DDBJ whole genome shotgun (WGS) entry which is preliminary data.</text>
</comment>
<dbReference type="GO" id="GO:0031297">
    <property type="term" value="P:replication fork processing"/>
    <property type="evidence" value="ECO:0007669"/>
    <property type="project" value="InterPro"/>
</dbReference>
<name>A8QB08_MALGO</name>
<dbReference type="GO" id="GO:0005634">
    <property type="term" value="C:nucleus"/>
    <property type="evidence" value="ECO:0007669"/>
    <property type="project" value="InterPro"/>
</dbReference>
<reference evidence="2 3" key="1">
    <citation type="journal article" date="2007" name="Proc. Natl. Acad. Sci. U.S.A.">
        <title>Dandruff-associated Malassezia genomes reveal convergent and divergent virulence traits shared with plant and human fungal pathogens.</title>
        <authorList>
            <person name="Xu J."/>
            <person name="Saunders C.W."/>
            <person name="Hu P."/>
            <person name="Grant R.A."/>
            <person name="Boekhout T."/>
            <person name="Kuramae E.E."/>
            <person name="Kronstad J.W."/>
            <person name="Deangelis Y.M."/>
            <person name="Reeder N.L."/>
            <person name="Johnstone K.R."/>
            <person name="Leland M."/>
            <person name="Fieno A.M."/>
            <person name="Begley W.M."/>
            <person name="Sun Y."/>
            <person name="Lacey M.P."/>
            <person name="Chaudhary T."/>
            <person name="Keough T."/>
            <person name="Chu L."/>
            <person name="Sears R."/>
            <person name="Yuan B."/>
            <person name="Dawson T.L.Jr."/>
        </authorList>
    </citation>
    <scope>NUCLEOTIDE SEQUENCE [LARGE SCALE GENOMIC DNA]</scope>
    <source>
        <strain evidence="3">ATCC MYA-4612 / CBS 7966</strain>
    </source>
</reference>
<proteinExistence type="predicted"/>
<dbReference type="RefSeq" id="XP_001729077.1">
    <property type="nucleotide sequence ID" value="XM_001729025.1"/>
</dbReference>